<keyword evidence="5 7" id="KW-1133">Transmembrane helix</keyword>
<comment type="similarity">
    <text evidence="2">Belongs to the monovalent cation:proton antiporter 2 (CPA2) transporter (TC 2.A.37) family.</text>
</comment>
<feature type="transmembrane region" description="Helical" evidence="7">
    <location>
        <begin position="352"/>
        <end position="372"/>
    </location>
</feature>
<reference evidence="11" key="2">
    <citation type="submission" date="2018-04" db="EMBL/GenBank/DDBJ databases">
        <title>Complete genome sequence of Sulfodiicoccus acidiphilus strain HS-1.</title>
        <authorList>
            <person name="Sakai H.D."/>
            <person name="Kurosawa N."/>
        </authorList>
    </citation>
    <scope>NUCLEOTIDE SEQUENCE [LARGE SCALE GENOMIC DNA]</scope>
    <source>
        <strain evidence="11">HS-1</strain>
    </source>
</reference>
<dbReference type="PANTHER" id="PTHR42751">
    <property type="entry name" value="SODIUM/HYDROGEN EXCHANGER FAMILY/TRKA DOMAIN PROTEIN"/>
    <property type="match status" value="1"/>
</dbReference>
<feature type="transmembrane region" description="Helical" evidence="7">
    <location>
        <begin position="519"/>
        <end position="540"/>
    </location>
</feature>
<dbReference type="EMBL" id="BMQS01000015">
    <property type="protein sequence ID" value="GGT99892.1"/>
    <property type="molecule type" value="Genomic_DNA"/>
</dbReference>
<dbReference type="GO" id="GO:0016020">
    <property type="term" value="C:membrane"/>
    <property type="evidence" value="ECO:0007669"/>
    <property type="project" value="UniProtKB-SubCell"/>
</dbReference>
<dbReference type="InterPro" id="IPR038770">
    <property type="entry name" value="Na+/solute_symporter_sf"/>
</dbReference>
<feature type="transmembrane region" description="Helical" evidence="7">
    <location>
        <begin position="183"/>
        <end position="202"/>
    </location>
</feature>
<gene>
    <name evidence="10" type="ORF">GCM10007116_16600</name>
    <name evidence="9" type="ORF">HS1genome_1187</name>
</gene>
<evidence type="ECO:0000256" key="6">
    <source>
        <dbReference type="ARBA" id="ARBA00023136"/>
    </source>
</evidence>
<evidence type="ECO:0000256" key="3">
    <source>
        <dbReference type="ARBA" id="ARBA00022448"/>
    </source>
</evidence>
<dbReference type="Pfam" id="PF00999">
    <property type="entry name" value="Na_H_Exchanger"/>
    <property type="match status" value="1"/>
</dbReference>
<proteinExistence type="inferred from homology"/>
<keyword evidence="3" id="KW-0813">Transport</keyword>
<dbReference type="RefSeq" id="WP_126450027.1">
    <property type="nucleotide sequence ID" value="NZ_AP018553.1"/>
</dbReference>
<dbReference type="GO" id="GO:1902600">
    <property type="term" value="P:proton transmembrane transport"/>
    <property type="evidence" value="ECO:0007669"/>
    <property type="project" value="InterPro"/>
</dbReference>
<feature type="transmembrane region" description="Helical" evidence="7">
    <location>
        <begin position="6"/>
        <end position="22"/>
    </location>
</feature>
<dbReference type="Gene3D" id="1.20.1530.20">
    <property type="match status" value="1"/>
</dbReference>
<dbReference type="PANTHER" id="PTHR42751:SF3">
    <property type="entry name" value="SODIUM_GLUTAMATE SYMPORTER"/>
    <property type="match status" value="1"/>
</dbReference>
<organism evidence="9 11">
    <name type="scientific">Sulfodiicoccus acidiphilus</name>
    <dbReference type="NCBI Taxonomy" id="1670455"/>
    <lineage>
        <taxon>Archaea</taxon>
        <taxon>Thermoproteota</taxon>
        <taxon>Thermoprotei</taxon>
        <taxon>Sulfolobales</taxon>
        <taxon>Sulfolobaceae</taxon>
        <taxon>Sulfodiicoccus</taxon>
    </lineage>
</organism>
<dbReference type="KEGG" id="sacd:HS1genome_1187"/>
<feature type="transmembrane region" description="Helical" evidence="7">
    <location>
        <begin position="326"/>
        <end position="346"/>
    </location>
</feature>
<dbReference type="Proteomes" id="UP000616143">
    <property type="component" value="Unassembled WGS sequence"/>
</dbReference>
<feature type="transmembrane region" description="Helical" evidence="7">
    <location>
        <begin position="29"/>
        <end position="49"/>
    </location>
</feature>
<dbReference type="OrthoDB" id="43520at2157"/>
<comment type="subcellular location">
    <subcellularLocation>
        <location evidence="1">Membrane</location>
        <topology evidence="1">Multi-pass membrane protein</topology>
    </subcellularLocation>
</comment>
<dbReference type="Proteomes" id="UP000276741">
    <property type="component" value="Chromosome"/>
</dbReference>
<dbReference type="GO" id="GO:0015297">
    <property type="term" value="F:antiporter activity"/>
    <property type="evidence" value="ECO:0007669"/>
    <property type="project" value="InterPro"/>
</dbReference>
<evidence type="ECO:0000256" key="5">
    <source>
        <dbReference type="ARBA" id="ARBA00022989"/>
    </source>
</evidence>
<reference evidence="10" key="4">
    <citation type="submission" date="2020-09" db="EMBL/GenBank/DDBJ databases">
        <authorList>
            <person name="Sun Q."/>
            <person name="Ohkuma M."/>
        </authorList>
    </citation>
    <scope>NUCLEOTIDE SEQUENCE</scope>
    <source>
        <strain evidence="10">JCM 31740</strain>
    </source>
</reference>
<evidence type="ECO:0000313" key="9">
    <source>
        <dbReference type="EMBL" id="BBD72798.1"/>
    </source>
</evidence>
<feature type="transmembrane region" description="Helical" evidence="7">
    <location>
        <begin position="87"/>
        <end position="110"/>
    </location>
</feature>
<evidence type="ECO:0000256" key="4">
    <source>
        <dbReference type="ARBA" id="ARBA00022692"/>
    </source>
</evidence>
<name>A0A348B3P6_9CREN</name>
<feature type="transmembrane region" description="Helical" evidence="7">
    <location>
        <begin position="292"/>
        <end position="314"/>
    </location>
</feature>
<sequence>MTATVDLITLSALFTLGGLLGYSMRLRGFSAVLGYIVAGILLGPILHLVNPSSSLLQLMSDLAVTVIAFEIGIRLNLEYVKAELPRLIPIIIFEIIIVLAISFGLGALLKLTYGDVLTLAFTTVNTSTAIAFKLLEEKGMLELSEARNVILGMASMEDIVSLVFLAIFPIVSEGGQPLKVVEQANYVALGLIFAIAFGFAFARRIMNRAMKSGDDMIVIAFLSLVTVLTAVSPVLKVSPALLALMIGYAISTLRGNDKILAAIKPIREFFVVIFFVAAGAAVPALAPNVTLVLVAVLATLMVFVKVVAFMTSAWLTGVRPITSVKLGLYMAPISEFGIIIASIGLADGVTTYPVYIAVTLVVGVSSLIASVITKYDNRIAEGVAPLLPQLHLFRPPKGNGDGRVVTLAVLRRFVGLFSVLILTLYLSLVVLYLLFIYRFAYLGLVAEFAYLFDLVIPIYFIIYAPRYIRELYDQLHVKLSKYSSAYLAIFLYLAFIALGSQLSGAVANTAVGIGGVKPALGSLTYLISLALSVTVVFLGVRRLEMVLREGEASSSSQ</sequence>
<dbReference type="GeneID" id="38666699"/>
<feature type="transmembrane region" description="Helical" evidence="7">
    <location>
        <begin position="413"/>
        <end position="435"/>
    </location>
</feature>
<dbReference type="InterPro" id="IPR006153">
    <property type="entry name" value="Cation/H_exchanger_TM"/>
</dbReference>
<evidence type="ECO:0000259" key="8">
    <source>
        <dbReference type="Pfam" id="PF00999"/>
    </source>
</evidence>
<dbReference type="EMBL" id="AP018553">
    <property type="protein sequence ID" value="BBD72798.1"/>
    <property type="molecule type" value="Genomic_DNA"/>
</dbReference>
<evidence type="ECO:0000313" key="10">
    <source>
        <dbReference type="EMBL" id="GGT99892.1"/>
    </source>
</evidence>
<accession>A0A348B3P6</accession>
<keyword evidence="11" id="KW-1185">Reference proteome</keyword>
<evidence type="ECO:0000313" key="11">
    <source>
        <dbReference type="Proteomes" id="UP000276741"/>
    </source>
</evidence>
<feature type="transmembrane region" description="Helical" evidence="7">
    <location>
        <begin position="148"/>
        <end position="171"/>
    </location>
</feature>
<evidence type="ECO:0000256" key="7">
    <source>
        <dbReference type="SAM" id="Phobius"/>
    </source>
</evidence>
<reference evidence="9" key="3">
    <citation type="journal article" date="2019" name="BMC Res. Notes">
        <title>Complete genome sequence of the Sulfodiicoccus acidiphilus strain HS-1T, the first crenarchaeon that lacks polB3, isolated from an acidic hot spring in Ohwaku-dani, Hakone, Japan.</title>
        <authorList>
            <person name="Sakai H.D."/>
            <person name="Kurosawa N."/>
        </authorList>
    </citation>
    <scope>NUCLEOTIDE SEQUENCE</scope>
    <source>
        <strain evidence="9">HS-1</strain>
    </source>
</reference>
<feature type="transmembrane region" description="Helical" evidence="7">
    <location>
        <begin position="116"/>
        <end position="136"/>
    </location>
</feature>
<protein>
    <recommendedName>
        <fullName evidence="8">Cation/H+ exchanger transmembrane domain-containing protein</fullName>
    </recommendedName>
</protein>
<feature type="transmembrane region" description="Helical" evidence="7">
    <location>
        <begin position="485"/>
        <end position="507"/>
    </location>
</feature>
<dbReference type="AlphaFoldDB" id="A0A348B3P6"/>
<feature type="domain" description="Cation/H+ exchanger transmembrane" evidence="8">
    <location>
        <begin position="15"/>
        <end position="373"/>
    </location>
</feature>
<reference evidence="10" key="1">
    <citation type="journal article" date="2014" name="Int. J. Syst. Evol. Microbiol.">
        <title>Complete genome sequence of Corynebacterium casei LMG S-19264T (=DSM 44701T), isolated from a smear-ripened cheese.</title>
        <authorList>
            <consortium name="US DOE Joint Genome Institute (JGI-PGF)"/>
            <person name="Walter F."/>
            <person name="Albersmeier A."/>
            <person name="Kalinowski J."/>
            <person name="Ruckert C."/>
        </authorList>
    </citation>
    <scope>NUCLEOTIDE SEQUENCE</scope>
    <source>
        <strain evidence="10">JCM 31740</strain>
    </source>
</reference>
<keyword evidence="6 7" id="KW-0472">Membrane</keyword>
<evidence type="ECO:0000256" key="2">
    <source>
        <dbReference type="ARBA" id="ARBA00005551"/>
    </source>
</evidence>
<feature type="transmembrane region" description="Helical" evidence="7">
    <location>
        <begin position="441"/>
        <end position="464"/>
    </location>
</feature>
<keyword evidence="4 7" id="KW-0812">Transmembrane</keyword>
<evidence type="ECO:0000256" key="1">
    <source>
        <dbReference type="ARBA" id="ARBA00004141"/>
    </source>
</evidence>
<feature type="transmembrane region" description="Helical" evidence="7">
    <location>
        <begin position="237"/>
        <end position="256"/>
    </location>
</feature>
<feature type="transmembrane region" description="Helical" evidence="7">
    <location>
        <begin position="268"/>
        <end position="286"/>
    </location>
</feature>